<evidence type="ECO:0000256" key="6">
    <source>
        <dbReference type="ARBA" id="ARBA00023136"/>
    </source>
</evidence>
<accession>A0ABM4A7P5</accession>
<evidence type="ECO:0000256" key="1">
    <source>
        <dbReference type="ARBA" id="ARBA00004308"/>
    </source>
</evidence>
<evidence type="ECO:0000313" key="10">
    <source>
        <dbReference type="RefSeq" id="XP_060672754.1"/>
    </source>
</evidence>
<comment type="subcellular location">
    <subcellularLocation>
        <location evidence="1">Endomembrane system</location>
    </subcellularLocation>
</comment>
<dbReference type="InterPro" id="IPR005150">
    <property type="entry name" value="Cellulose_synth"/>
</dbReference>
<dbReference type="RefSeq" id="XP_060672754.1">
    <property type="nucleotide sequence ID" value="XM_060816771.1"/>
</dbReference>
<dbReference type="Pfam" id="PF03552">
    <property type="entry name" value="Cellulose_synt"/>
    <property type="match status" value="1"/>
</dbReference>
<evidence type="ECO:0000256" key="3">
    <source>
        <dbReference type="ARBA" id="ARBA00022679"/>
    </source>
</evidence>
<proteinExistence type="predicted"/>
<protein>
    <submittedName>
        <fullName evidence="10">Cellulose synthase-like protein G2</fullName>
    </submittedName>
</protein>
<dbReference type="GeneID" id="132803550"/>
<feature type="transmembrane region" description="Helical" evidence="8">
    <location>
        <begin position="227"/>
        <end position="248"/>
    </location>
</feature>
<keyword evidence="9" id="KW-1185">Reference proteome</keyword>
<gene>
    <name evidence="10" type="primary">LOC132803550</name>
</gene>
<feature type="transmembrane region" description="Helical" evidence="8">
    <location>
        <begin position="260"/>
        <end position="278"/>
    </location>
</feature>
<keyword evidence="4 8" id="KW-0812">Transmembrane</keyword>
<sequence>MNKNAFYFGPFNWKTLVGFLYYAVAEDYLTRFTLQCKGWTSVFHATSVPQFLGTATTNLNDLLTQGIGWSSGLMDVGLSKFFAFIYGPSKMSFLGKMCYAELSFFPLYCLPLWCFATVPKLCLLNGTSIYFFEVSNPFFIIFPFIFMSSSIILLYEIFITGRSFRSWINEQRIWMIKSITSHLYGCLDAFMKRIGMRKTSFLVTNKVDDDEQAMLYTKGLIDFRTSAMFLAPLVTLMMLNMVSFVVGMARLVLVGDLEKWFLQVLIPFYILVMSFPIMEGQGKNSSINGHFLRFCYIALDFIATRI</sequence>
<keyword evidence="7" id="KW-0961">Cell wall biogenesis/degradation</keyword>
<feature type="transmembrane region" description="Helical" evidence="8">
    <location>
        <begin position="98"/>
        <end position="118"/>
    </location>
</feature>
<organism evidence="9 10">
    <name type="scientific">Ziziphus jujuba</name>
    <name type="common">Chinese jujube</name>
    <name type="synonym">Ziziphus sativa</name>
    <dbReference type="NCBI Taxonomy" id="326968"/>
    <lineage>
        <taxon>Eukaryota</taxon>
        <taxon>Viridiplantae</taxon>
        <taxon>Streptophyta</taxon>
        <taxon>Embryophyta</taxon>
        <taxon>Tracheophyta</taxon>
        <taxon>Spermatophyta</taxon>
        <taxon>Magnoliopsida</taxon>
        <taxon>eudicotyledons</taxon>
        <taxon>Gunneridae</taxon>
        <taxon>Pentapetalae</taxon>
        <taxon>rosids</taxon>
        <taxon>fabids</taxon>
        <taxon>Rosales</taxon>
        <taxon>Rhamnaceae</taxon>
        <taxon>Paliureae</taxon>
        <taxon>Ziziphus</taxon>
    </lineage>
</organism>
<evidence type="ECO:0000256" key="8">
    <source>
        <dbReference type="SAM" id="Phobius"/>
    </source>
</evidence>
<keyword evidence="5 8" id="KW-1133">Transmembrane helix</keyword>
<keyword evidence="2" id="KW-0328">Glycosyltransferase</keyword>
<keyword evidence="6 8" id="KW-0472">Membrane</keyword>
<evidence type="ECO:0000256" key="7">
    <source>
        <dbReference type="ARBA" id="ARBA00023316"/>
    </source>
</evidence>
<evidence type="ECO:0000256" key="4">
    <source>
        <dbReference type="ARBA" id="ARBA00022692"/>
    </source>
</evidence>
<name>A0ABM4A7P5_ZIZJJ</name>
<dbReference type="PANTHER" id="PTHR13301">
    <property type="entry name" value="X-BOX TRANSCRIPTION FACTOR-RELATED"/>
    <property type="match status" value="1"/>
</dbReference>
<evidence type="ECO:0000313" key="9">
    <source>
        <dbReference type="Proteomes" id="UP001652623"/>
    </source>
</evidence>
<evidence type="ECO:0000256" key="2">
    <source>
        <dbReference type="ARBA" id="ARBA00022676"/>
    </source>
</evidence>
<evidence type="ECO:0000256" key="5">
    <source>
        <dbReference type="ARBA" id="ARBA00022989"/>
    </source>
</evidence>
<dbReference type="Proteomes" id="UP001652623">
    <property type="component" value="Chromosome 4"/>
</dbReference>
<keyword evidence="3" id="KW-0808">Transferase</keyword>
<feature type="transmembrane region" description="Helical" evidence="8">
    <location>
        <begin position="138"/>
        <end position="158"/>
    </location>
</feature>
<reference evidence="10" key="1">
    <citation type="submission" date="2025-08" db="UniProtKB">
        <authorList>
            <consortium name="RefSeq"/>
        </authorList>
    </citation>
    <scope>IDENTIFICATION</scope>
    <source>
        <tissue evidence="10">Seedling</tissue>
    </source>
</reference>